<proteinExistence type="predicted"/>
<dbReference type="Proteomes" id="UP001610446">
    <property type="component" value="Unassembled WGS sequence"/>
</dbReference>
<evidence type="ECO:0000256" key="5">
    <source>
        <dbReference type="SAM" id="MobiDB-lite"/>
    </source>
</evidence>
<keyword evidence="4" id="KW-0539">Nucleus</keyword>
<gene>
    <name evidence="6" type="ORF">BJY01DRAFT_262691</name>
</gene>
<evidence type="ECO:0000313" key="7">
    <source>
        <dbReference type="Proteomes" id="UP001610446"/>
    </source>
</evidence>
<evidence type="ECO:0000256" key="2">
    <source>
        <dbReference type="ARBA" id="ARBA00022723"/>
    </source>
</evidence>
<keyword evidence="3" id="KW-0238">DNA-binding</keyword>
<keyword evidence="2" id="KW-0479">Metal-binding</keyword>
<evidence type="ECO:0000256" key="4">
    <source>
        <dbReference type="ARBA" id="ARBA00023242"/>
    </source>
</evidence>
<feature type="region of interest" description="Disordered" evidence="5">
    <location>
        <begin position="106"/>
        <end position="127"/>
    </location>
</feature>
<dbReference type="PANTHER" id="PTHR46910">
    <property type="entry name" value="TRANSCRIPTION FACTOR PDR1"/>
    <property type="match status" value="1"/>
</dbReference>
<dbReference type="PANTHER" id="PTHR46910:SF3">
    <property type="entry name" value="HALOTOLERANCE PROTEIN 9-RELATED"/>
    <property type="match status" value="1"/>
</dbReference>
<evidence type="ECO:0000256" key="1">
    <source>
        <dbReference type="ARBA" id="ARBA00004123"/>
    </source>
</evidence>
<dbReference type="InterPro" id="IPR050987">
    <property type="entry name" value="AtrR-like"/>
</dbReference>
<organism evidence="6 7">
    <name type="scientific">Aspergillus pseudoustus</name>
    <dbReference type="NCBI Taxonomy" id="1810923"/>
    <lineage>
        <taxon>Eukaryota</taxon>
        <taxon>Fungi</taxon>
        <taxon>Dikarya</taxon>
        <taxon>Ascomycota</taxon>
        <taxon>Pezizomycotina</taxon>
        <taxon>Eurotiomycetes</taxon>
        <taxon>Eurotiomycetidae</taxon>
        <taxon>Eurotiales</taxon>
        <taxon>Aspergillaceae</taxon>
        <taxon>Aspergillus</taxon>
        <taxon>Aspergillus subgen. Nidulantes</taxon>
    </lineage>
</organism>
<evidence type="ECO:0000256" key="3">
    <source>
        <dbReference type="ARBA" id="ARBA00023125"/>
    </source>
</evidence>
<evidence type="ECO:0008006" key="8">
    <source>
        <dbReference type="Google" id="ProtNLM"/>
    </source>
</evidence>
<sequence>MGSLPSLRPKHQDPDNTLRLQSRVILPPRRKTSLACTNCRAKKTRVRSSSASRCCYENTDKRKNETWRSTISDLELKNGQLERIIESLKCNSLPEAVERLQQLRGDLPTPSQSLGQTVTPTSSESSAYGPGLAAATYQLPLTPSSRPSFSRSVSSEPLVDLGYVNLPTEEMTRHAISSFMRCGSTLFHVMSKQSSEDLIDKIYRERVGVTSSDICQLCALAAVGSQYCTNEIPAFATEIYYLHASSLFENSDGDDLIYMRVFACLSVYLILLKSTSARTMTDRLEWARVYRTLAFTECWLSSTLGYECGLWPEEIQLIDDLADSETAINPDNQICTRLIQRHVFKIALLSARVCHDLGSTKSLSMDDLQNLSDKLDTWHQELPESIHLSSLTSPNSGTSDSARRPLLFMHMIHISSHLSIFERVMRIALKEALGKSDKLMIQKVFSLPTDLLETYGSFAQQLARIIKLLYDEECVLARCWLTIHASFHAAVVLLMRATKHLALGAPQASVLHDLEHFRVCLQVLHFCEKYDIAAMRLIDVVGPLAARVRQTIENPCDANNVAPTFSISETSDGPRISAPLAHVVHQLVGAMGMRYQEIWV</sequence>
<name>A0ABR4K7W3_9EURO</name>
<evidence type="ECO:0000313" key="6">
    <source>
        <dbReference type="EMBL" id="KAL2848392.1"/>
    </source>
</evidence>
<accession>A0ABR4K7W3</accession>
<comment type="subcellular location">
    <subcellularLocation>
        <location evidence="1">Nucleus</location>
    </subcellularLocation>
</comment>
<dbReference type="CDD" id="cd12148">
    <property type="entry name" value="fungal_TF_MHR"/>
    <property type="match status" value="1"/>
</dbReference>
<protein>
    <recommendedName>
        <fullName evidence="8">Transcription factor domain-containing protein</fullName>
    </recommendedName>
</protein>
<dbReference type="EMBL" id="JBFXLU010000050">
    <property type="protein sequence ID" value="KAL2848392.1"/>
    <property type="molecule type" value="Genomic_DNA"/>
</dbReference>
<comment type="caution">
    <text evidence="6">The sequence shown here is derived from an EMBL/GenBank/DDBJ whole genome shotgun (WGS) entry which is preliminary data.</text>
</comment>
<feature type="compositionally biased region" description="Polar residues" evidence="5">
    <location>
        <begin position="109"/>
        <end position="126"/>
    </location>
</feature>
<keyword evidence="7" id="KW-1185">Reference proteome</keyword>
<reference evidence="6 7" key="1">
    <citation type="submission" date="2024-07" db="EMBL/GenBank/DDBJ databases">
        <title>Section-level genome sequencing and comparative genomics of Aspergillus sections Usti and Cavernicolus.</title>
        <authorList>
            <consortium name="Lawrence Berkeley National Laboratory"/>
            <person name="Nybo J.L."/>
            <person name="Vesth T.C."/>
            <person name="Theobald S."/>
            <person name="Frisvad J.C."/>
            <person name="Larsen T.O."/>
            <person name="Kjaerboelling I."/>
            <person name="Rothschild-Mancinelli K."/>
            <person name="Lyhne E.K."/>
            <person name="Kogle M.E."/>
            <person name="Barry K."/>
            <person name="Clum A."/>
            <person name="Na H."/>
            <person name="Ledsgaard L."/>
            <person name="Lin J."/>
            <person name="Lipzen A."/>
            <person name="Kuo A."/>
            <person name="Riley R."/>
            <person name="Mondo S."/>
            <person name="Labutti K."/>
            <person name="Haridas S."/>
            <person name="Pangalinan J."/>
            <person name="Salamov A.A."/>
            <person name="Simmons B.A."/>
            <person name="Magnuson J.K."/>
            <person name="Chen J."/>
            <person name="Drula E."/>
            <person name="Henrissat B."/>
            <person name="Wiebenga A."/>
            <person name="Lubbers R.J."/>
            <person name="Gomes A.C."/>
            <person name="Makela M.R."/>
            <person name="Stajich J."/>
            <person name="Grigoriev I.V."/>
            <person name="Mortensen U.H."/>
            <person name="De Vries R.P."/>
            <person name="Baker S.E."/>
            <person name="Andersen M.R."/>
        </authorList>
    </citation>
    <scope>NUCLEOTIDE SEQUENCE [LARGE SCALE GENOMIC DNA]</scope>
    <source>
        <strain evidence="6 7">CBS 123904</strain>
    </source>
</reference>